<gene>
    <name evidence="3" type="ORF">ONE63_005022</name>
</gene>
<dbReference type="SMART" id="SM00256">
    <property type="entry name" value="FBOX"/>
    <property type="match status" value="1"/>
</dbReference>
<accession>A0AAV7X5J6</accession>
<feature type="region of interest" description="Disordered" evidence="1">
    <location>
        <begin position="1"/>
        <end position="29"/>
    </location>
</feature>
<dbReference type="InterPro" id="IPR001810">
    <property type="entry name" value="F-box_dom"/>
</dbReference>
<organism evidence="3 4">
    <name type="scientific">Megalurothrips usitatus</name>
    <name type="common">bean blossom thrips</name>
    <dbReference type="NCBI Taxonomy" id="439358"/>
    <lineage>
        <taxon>Eukaryota</taxon>
        <taxon>Metazoa</taxon>
        <taxon>Ecdysozoa</taxon>
        <taxon>Arthropoda</taxon>
        <taxon>Hexapoda</taxon>
        <taxon>Insecta</taxon>
        <taxon>Pterygota</taxon>
        <taxon>Neoptera</taxon>
        <taxon>Paraneoptera</taxon>
        <taxon>Thysanoptera</taxon>
        <taxon>Terebrantia</taxon>
        <taxon>Thripoidea</taxon>
        <taxon>Thripidae</taxon>
        <taxon>Megalurothrips</taxon>
    </lineage>
</organism>
<dbReference type="Gene3D" id="3.80.10.10">
    <property type="entry name" value="Ribonuclease Inhibitor"/>
    <property type="match status" value="1"/>
</dbReference>
<proteinExistence type="predicted"/>
<dbReference type="PANTHER" id="PTHR16134:SF119">
    <property type="entry name" value="AT02038P-RELATED"/>
    <property type="match status" value="1"/>
</dbReference>
<dbReference type="InterPro" id="IPR036047">
    <property type="entry name" value="F-box-like_dom_sf"/>
</dbReference>
<name>A0AAV7X5J6_9NEOP</name>
<protein>
    <recommendedName>
        <fullName evidence="2">F-box domain-containing protein</fullName>
    </recommendedName>
</protein>
<dbReference type="EMBL" id="JAPTSV010000016">
    <property type="protein sequence ID" value="KAJ1519766.1"/>
    <property type="molecule type" value="Genomic_DNA"/>
</dbReference>
<reference evidence="3" key="1">
    <citation type="submission" date="2022-12" db="EMBL/GenBank/DDBJ databases">
        <title>Chromosome-level genome assembly of the bean flower thrips Megalurothrips usitatus.</title>
        <authorList>
            <person name="Ma L."/>
            <person name="Liu Q."/>
            <person name="Li H."/>
            <person name="Cai W."/>
        </authorList>
    </citation>
    <scope>NUCLEOTIDE SEQUENCE</scope>
    <source>
        <strain evidence="3">Cailab_2022a</strain>
    </source>
</reference>
<dbReference type="CDD" id="cd09917">
    <property type="entry name" value="F-box_SF"/>
    <property type="match status" value="1"/>
</dbReference>
<evidence type="ECO:0000313" key="4">
    <source>
        <dbReference type="Proteomes" id="UP001075354"/>
    </source>
</evidence>
<dbReference type="SUPFAM" id="SSF81383">
    <property type="entry name" value="F-box domain"/>
    <property type="match status" value="1"/>
</dbReference>
<dbReference type="Proteomes" id="UP001075354">
    <property type="component" value="Chromosome 16"/>
</dbReference>
<evidence type="ECO:0000256" key="1">
    <source>
        <dbReference type="SAM" id="MobiDB-lite"/>
    </source>
</evidence>
<keyword evidence="4" id="KW-1185">Reference proteome</keyword>
<dbReference type="PANTHER" id="PTHR16134">
    <property type="entry name" value="F-BOX/TPR REPEAT PROTEIN POF3"/>
    <property type="match status" value="1"/>
</dbReference>
<feature type="domain" description="F-box" evidence="2">
    <location>
        <begin position="32"/>
        <end position="78"/>
    </location>
</feature>
<dbReference type="InterPro" id="IPR032675">
    <property type="entry name" value="LRR_dom_sf"/>
</dbReference>
<sequence length="548" mass="61224">MDPTQHPLQKDDPAHQNLNPDPVHQDDVAEDEHPVDAVPDEVLLMIFSFLDNGDVVRAGGVCRRWRRVALSGAAWRRRELDDGGRLLKAWRPWTVRTDKERRRRQQDEGRLRSLVRTVLGEAPCVRKLVISTTPALPIGDIRCSATELDFQPSLKPAADLLKKLLQRLAELGGLKKLTVLKSDLDMALLVAIYQSGIEELEVTDTEWRDPSFSSSYHGWFTTAVLPRPHAAARLKTLKVGGTTSDGVVRYIVIANGATLEEVSFFSARIPAELLAQHCPNLRRLEGVDAEGKAGLLRRTRLEELDLSHHPYDNPSDFPQGATELRRLTVRWLARDSSAPMNWLETVDSKSELVYLRIVRLAVPDYSNINLSYPTHLVPWPNPAFWERLGVAVRRLRRLEELELDFKWGPAGGTGDPGEPAQPLPPVDFLLAVAPRQVLRVTVTLRCPGHELRVQPLLTRGHQLLTQLLERAACAPGLHLAGIQAECPHSAEDGAGPLGARCPWWAKHAPASMHPVRHMEVVNLYSHADSEPCGRHTGPGRWLRCAPRD</sequence>
<comment type="caution">
    <text evidence="3">The sequence shown here is derived from an EMBL/GenBank/DDBJ whole genome shotgun (WGS) entry which is preliminary data.</text>
</comment>
<evidence type="ECO:0000313" key="3">
    <source>
        <dbReference type="EMBL" id="KAJ1519766.1"/>
    </source>
</evidence>
<dbReference type="PROSITE" id="PS50181">
    <property type="entry name" value="FBOX"/>
    <property type="match status" value="1"/>
</dbReference>
<dbReference type="AlphaFoldDB" id="A0AAV7X5J6"/>
<dbReference type="Pfam" id="PF12937">
    <property type="entry name" value="F-box-like"/>
    <property type="match status" value="1"/>
</dbReference>
<evidence type="ECO:0000259" key="2">
    <source>
        <dbReference type="PROSITE" id="PS50181"/>
    </source>
</evidence>